<dbReference type="PANTHER" id="PTHR22954:SF3">
    <property type="entry name" value="PROTEIN CBG08539"/>
    <property type="match status" value="1"/>
</dbReference>
<dbReference type="AlphaFoldDB" id="A0AAJ7RG13"/>
<dbReference type="RefSeq" id="XP_024940239.1">
    <property type="nucleotide sequence ID" value="XM_025084471.1"/>
</dbReference>
<dbReference type="GeneID" id="107267259"/>
<proteinExistence type="predicted"/>
<dbReference type="Proteomes" id="UP000694920">
    <property type="component" value="Unplaced"/>
</dbReference>
<sequence>MANTRQSKTVEQLIEQQNLYFDSYRRVWNKCQGSIATTASVRYAQGKKVSLENLWSLFQANHRQIMDNPEPSSPAVHGYIQGGLYEELEDLVANLLAQIEDFINPVEVAKSEASSKVDDENEYNDSGDDMQIQWQTQIKVKLPEIKLPQINGELKHWSGFKDLFLALVHHNARLADIERLQYLRGSLKGEAEDFIKRFALSDANYRPAWEQLTARYDNVTVLIDANLKTMFSIPKFKEDKPTNIRELLDVPSQAIEAIRQLGFPLTDLDPVLVFMIKDRMPLETRRLWE</sequence>
<gene>
    <name evidence="2" type="primary">LOC107267259</name>
</gene>
<evidence type="ECO:0000313" key="2">
    <source>
        <dbReference type="RefSeq" id="XP_024940239.1"/>
    </source>
</evidence>
<protein>
    <submittedName>
        <fullName evidence="2">Uncharacterized protein LOC107267259 isoform X1</fullName>
    </submittedName>
</protein>
<reference evidence="2" key="1">
    <citation type="submission" date="2025-08" db="UniProtKB">
        <authorList>
            <consortium name="RefSeq"/>
        </authorList>
    </citation>
    <scope>IDENTIFICATION</scope>
</reference>
<organism evidence="1 2">
    <name type="scientific">Cephus cinctus</name>
    <name type="common">Wheat stem sawfly</name>
    <dbReference type="NCBI Taxonomy" id="211228"/>
    <lineage>
        <taxon>Eukaryota</taxon>
        <taxon>Metazoa</taxon>
        <taxon>Ecdysozoa</taxon>
        <taxon>Arthropoda</taxon>
        <taxon>Hexapoda</taxon>
        <taxon>Insecta</taxon>
        <taxon>Pterygota</taxon>
        <taxon>Neoptera</taxon>
        <taxon>Endopterygota</taxon>
        <taxon>Hymenoptera</taxon>
        <taxon>Cephoidea</taxon>
        <taxon>Cephidae</taxon>
        <taxon>Cephus</taxon>
    </lineage>
</organism>
<evidence type="ECO:0000313" key="1">
    <source>
        <dbReference type="Proteomes" id="UP000694920"/>
    </source>
</evidence>
<name>A0AAJ7RG13_CEPCN</name>
<dbReference type="PANTHER" id="PTHR22954">
    <property type="entry name" value="RETROVIRAL PROTEASE-RELATED"/>
    <property type="match status" value="1"/>
</dbReference>
<dbReference type="InterPro" id="IPR005312">
    <property type="entry name" value="DUF1759"/>
</dbReference>
<dbReference type="Pfam" id="PF03564">
    <property type="entry name" value="DUF1759"/>
    <property type="match status" value="1"/>
</dbReference>
<accession>A0AAJ7RG13</accession>
<keyword evidence="1" id="KW-1185">Reference proteome</keyword>